<dbReference type="EMBL" id="JAPMLD010000004">
    <property type="protein sequence ID" value="MDW4824746.1"/>
    <property type="molecule type" value="Genomic_DNA"/>
</dbReference>
<dbReference type="PROSITE" id="PS50056">
    <property type="entry name" value="TYR_PHOSPHATASE_2"/>
    <property type="match status" value="1"/>
</dbReference>
<gene>
    <name evidence="3" type="ORF">OS133_03005</name>
    <name evidence="4" type="ORF">OS134_11815</name>
</gene>
<dbReference type="RefSeq" id="WP_310653950.1">
    <property type="nucleotide sequence ID" value="NZ_JAPMLA010000005.1"/>
</dbReference>
<dbReference type="InterPro" id="IPR057023">
    <property type="entry name" value="PTP-SAK"/>
</dbReference>
<dbReference type="Proteomes" id="UP001271263">
    <property type="component" value="Unassembled WGS sequence"/>
</dbReference>
<reference evidence="4 6" key="1">
    <citation type="journal article" date="2022" name="bioRxiv">
        <title>Prophages regulate Shewanella fidelis 3313 motility and biofilm formation: implications for gut colonization dynamics in Ciona robusta.</title>
        <authorList>
            <person name="Natarajan O."/>
            <person name="Gibboney S.L."/>
            <person name="Young M.N."/>
            <person name="Lim S.J."/>
            <person name="Pluta N."/>
            <person name="Atkinson C.G."/>
            <person name="Leigh B.A."/>
            <person name="Liberti A."/>
            <person name="Kees E.D."/>
            <person name="Breitbart M."/>
            <person name="Gralnick J.A."/>
            <person name="Dishaw L.J."/>
        </authorList>
    </citation>
    <scope>NUCLEOTIDE SEQUENCE [LARGE SCALE GENOMIC DNA]</scope>
    <source>
        <strain evidence="4 6">JG4066</strain>
    </source>
</reference>
<evidence type="ECO:0000313" key="6">
    <source>
        <dbReference type="Proteomes" id="UP001271263"/>
    </source>
</evidence>
<evidence type="ECO:0000313" key="3">
    <source>
        <dbReference type="EMBL" id="MDR8522667.1"/>
    </source>
</evidence>
<dbReference type="InterPro" id="IPR000387">
    <property type="entry name" value="Tyr_Pase_dom"/>
</dbReference>
<keyword evidence="1" id="KW-0378">Hydrolase</keyword>
<comment type="caution">
    <text evidence="3">The sequence shown here is derived from an EMBL/GenBank/DDBJ whole genome shotgun (WGS) entry which is preliminary data.</text>
</comment>
<dbReference type="InterPro" id="IPR016130">
    <property type="entry name" value="Tyr_Pase_AS"/>
</dbReference>
<keyword evidence="6" id="KW-1185">Reference proteome</keyword>
<evidence type="ECO:0000313" key="4">
    <source>
        <dbReference type="EMBL" id="MDW4824746.1"/>
    </source>
</evidence>
<reference evidence="3" key="2">
    <citation type="submission" date="2022-11" db="EMBL/GenBank/DDBJ databases">
        <title>Prophages regulate Shewanella fidelis motility and biofilm formation: implications for gut colonization dynamics in Ciona robusta.</title>
        <authorList>
            <person name="Natarajan O."/>
            <person name="Gibboney S.L."/>
            <person name="Young M.N."/>
            <person name="Lim S.J."/>
            <person name="Pluta N."/>
            <person name="Atkinson C.G.F."/>
            <person name="Leigh B.A."/>
            <person name="Liberti A."/>
            <person name="Kees E."/>
            <person name="Breitbart M."/>
            <person name="Gralnick J."/>
            <person name="Dishaw L.J."/>
        </authorList>
    </citation>
    <scope>NUCLEOTIDE SEQUENCE</scope>
    <source>
        <strain evidence="3">3313</strain>
    </source>
</reference>
<dbReference type="Gene3D" id="3.90.190.10">
    <property type="entry name" value="Protein tyrosine phosphatase superfamily"/>
    <property type="match status" value="1"/>
</dbReference>
<dbReference type="InterPro" id="IPR029021">
    <property type="entry name" value="Prot-tyrosine_phosphatase-like"/>
</dbReference>
<evidence type="ECO:0000313" key="5">
    <source>
        <dbReference type="Proteomes" id="UP001259340"/>
    </source>
</evidence>
<accession>A0AAW8NIH0</accession>
<evidence type="ECO:0000256" key="1">
    <source>
        <dbReference type="ARBA" id="ARBA00022801"/>
    </source>
</evidence>
<dbReference type="Pfam" id="PF22784">
    <property type="entry name" value="PTP-SAK"/>
    <property type="match status" value="1"/>
</dbReference>
<protein>
    <submittedName>
        <fullName evidence="3">Tyrosine-protein phosphatase</fullName>
    </submittedName>
</protein>
<dbReference type="Proteomes" id="UP001259340">
    <property type="component" value="Unassembled WGS sequence"/>
</dbReference>
<proteinExistence type="predicted"/>
<dbReference type="PROSITE" id="PS00383">
    <property type="entry name" value="TYR_PHOSPHATASE_1"/>
    <property type="match status" value="1"/>
</dbReference>
<evidence type="ECO:0000259" key="2">
    <source>
        <dbReference type="PROSITE" id="PS50056"/>
    </source>
</evidence>
<feature type="domain" description="Tyrosine specific protein phosphatases" evidence="2">
    <location>
        <begin position="89"/>
        <end position="156"/>
    </location>
</feature>
<sequence>MSHPYDFFTLDNGAKLIFTPCPGTKDASLTEAVASLKQAGAAAVISTVTAEEMIKLNVPTLGSEIQIQELAWFALPIEDDCAPAADFDAAFANAKQQILSLIADKNTVAIHCRGGSGRTGLVAAIIMLELGQPWPEVKSRIQALRPKALVVQAHLDYLAKHYSIN</sequence>
<dbReference type="EMBL" id="JAPMLE010000001">
    <property type="protein sequence ID" value="MDR8522667.1"/>
    <property type="molecule type" value="Genomic_DNA"/>
</dbReference>
<name>A0AAW8NIH0_9GAMM</name>
<dbReference type="AlphaFoldDB" id="A0AAW8NIH0"/>
<dbReference type="GO" id="GO:0016791">
    <property type="term" value="F:phosphatase activity"/>
    <property type="evidence" value="ECO:0007669"/>
    <property type="project" value="UniProtKB-ARBA"/>
</dbReference>
<dbReference type="SUPFAM" id="SSF52799">
    <property type="entry name" value="(Phosphotyrosine protein) phosphatases II"/>
    <property type="match status" value="1"/>
</dbReference>
<organism evidence="3 5">
    <name type="scientific">Shewanella fidelis</name>
    <dbReference type="NCBI Taxonomy" id="173509"/>
    <lineage>
        <taxon>Bacteria</taxon>
        <taxon>Pseudomonadati</taxon>
        <taxon>Pseudomonadota</taxon>
        <taxon>Gammaproteobacteria</taxon>
        <taxon>Alteromonadales</taxon>
        <taxon>Shewanellaceae</taxon>
        <taxon>Shewanella</taxon>
    </lineage>
</organism>